<dbReference type="Pfam" id="PF00034">
    <property type="entry name" value="Cytochrom_C"/>
    <property type="match status" value="1"/>
</dbReference>
<organism evidence="7 8">
    <name type="scientific">Verrucomicrobia subdivision 6 bacterium BACL9 MAG-120924-bin69</name>
    <dbReference type="NCBI Taxonomy" id="1655635"/>
    <lineage>
        <taxon>Bacteria</taxon>
        <taxon>Pseudomonadati</taxon>
        <taxon>Verrucomicrobiota</taxon>
        <taxon>Verrucomicrobiia</taxon>
        <taxon>Verrucomicrobiales</taxon>
        <taxon>Verrucomicrobia subdivision 6</taxon>
    </lineage>
</organism>
<comment type="caution">
    <text evidence="7">The sequence shown here is derived from an EMBL/GenBank/DDBJ whole genome shotgun (WGS) entry which is preliminary data.</text>
</comment>
<keyword evidence="5" id="KW-0812">Transmembrane</keyword>
<keyword evidence="1 4" id="KW-0349">Heme</keyword>
<dbReference type="Proteomes" id="UP000051220">
    <property type="component" value="Unassembled WGS sequence"/>
</dbReference>
<keyword evidence="2 4" id="KW-0479">Metal-binding</keyword>
<evidence type="ECO:0000256" key="1">
    <source>
        <dbReference type="ARBA" id="ARBA00022617"/>
    </source>
</evidence>
<sequence>MNPSDLPSFSQAPAERHAPIPSWLLGFGVILSFWAGGYLFFYSGGFRGDVYDAGQITWGPVSSGPVVPPDPKVIGKRLYAANCAQCHQASGLGQAGVYPPLAESEWVIGSKSRLIAILHRGIAGVIHVKGNVYNNNMPAWGDGAPIPLKDEQIAAILTYIRSDWGNNAGPIAVEEVAAKRKEYAAMTSTWTEAGLLAIPDDSLTPPPAPAAPTTKK</sequence>
<accession>A0A0R2X8B7</accession>
<dbReference type="GO" id="GO:0046872">
    <property type="term" value="F:metal ion binding"/>
    <property type="evidence" value="ECO:0007669"/>
    <property type="project" value="UniProtKB-KW"/>
</dbReference>
<feature type="domain" description="Cytochrome c" evidence="6">
    <location>
        <begin position="70"/>
        <end position="164"/>
    </location>
</feature>
<evidence type="ECO:0000256" key="5">
    <source>
        <dbReference type="SAM" id="Phobius"/>
    </source>
</evidence>
<dbReference type="EMBL" id="LIDN01000283">
    <property type="protein sequence ID" value="KRP32288.1"/>
    <property type="molecule type" value="Genomic_DNA"/>
</dbReference>
<keyword evidence="3 4" id="KW-0408">Iron</keyword>
<protein>
    <recommendedName>
        <fullName evidence="6">Cytochrome c domain-containing protein</fullName>
    </recommendedName>
</protein>
<dbReference type="Gene3D" id="1.10.760.10">
    <property type="entry name" value="Cytochrome c-like domain"/>
    <property type="match status" value="1"/>
</dbReference>
<evidence type="ECO:0000256" key="4">
    <source>
        <dbReference type="PROSITE-ProRule" id="PRU00433"/>
    </source>
</evidence>
<evidence type="ECO:0000313" key="7">
    <source>
        <dbReference type="EMBL" id="KRP32288.1"/>
    </source>
</evidence>
<dbReference type="InterPro" id="IPR009056">
    <property type="entry name" value="Cyt_c-like_dom"/>
</dbReference>
<keyword evidence="5" id="KW-0472">Membrane</keyword>
<dbReference type="AlphaFoldDB" id="A0A0R2X8B7"/>
<dbReference type="PANTHER" id="PTHR35008">
    <property type="entry name" value="BLL4482 PROTEIN-RELATED"/>
    <property type="match status" value="1"/>
</dbReference>
<proteinExistence type="predicted"/>
<feature type="transmembrane region" description="Helical" evidence="5">
    <location>
        <begin position="20"/>
        <end position="41"/>
    </location>
</feature>
<keyword evidence="5" id="KW-1133">Transmembrane helix</keyword>
<dbReference type="GO" id="GO:0020037">
    <property type="term" value="F:heme binding"/>
    <property type="evidence" value="ECO:0007669"/>
    <property type="project" value="InterPro"/>
</dbReference>
<evidence type="ECO:0000313" key="8">
    <source>
        <dbReference type="Proteomes" id="UP000051220"/>
    </source>
</evidence>
<dbReference type="SUPFAM" id="SSF46626">
    <property type="entry name" value="Cytochrome c"/>
    <property type="match status" value="1"/>
</dbReference>
<dbReference type="InterPro" id="IPR036909">
    <property type="entry name" value="Cyt_c-like_dom_sf"/>
</dbReference>
<dbReference type="PROSITE" id="PS51007">
    <property type="entry name" value="CYTC"/>
    <property type="match status" value="1"/>
</dbReference>
<evidence type="ECO:0000259" key="6">
    <source>
        <dbReference type="PROSITE" id="PS51007"/>
    </source>
</evidence>
<dbReference type="GO" id="GO:0009055">
    <property type="term" value="F:electron transfer activity"/>
    <property type="evidence" value="ECO:0007669"/>
    <property type="project" value="InterPro"/>
</dbReference>
<evidence type="ECO:0000256" key="2">
    <source>
        <dbReference type="ARBA" id="ARBA00022723"/>
    </source>
</evidence>
<evidence type="ECO:0000256" key="3">
    <source>
        <dbReference type="ARBA" id="ARBA00023004"/>
    </source>
</evidence>
<name>A0A0R2X8B7_9BACT</name>
<gene>
    <name evidence="7" type="ORF">ABS33_06825</name>
</gene>
<dbReference type="PANTHER" id="PTHR35008:SF8">
    <property type="entry name" value="ALCOHOL DEHYDROGENASE CYTOCHROME C SUBUNIT"/>
    <property type="match status" value="1"/>
</dbReference>
<dbReference type="InterPro" id="IPR051459">
    <property type="entry name" value="Cytochrome_c-type_DH"/>
</dbReference>
<reference evidence="7 8" key="1">
    <citation type="submission" date="2015-10" db="EMBL/GenBank/DDBJ databases">
        <title>Metagenome-Assembled Genomes uncover a global brackish microbiome.</title>
        <authorList>
            <person name="Hugerth L.W."/>
            <person name="Larsson J."/>
            <person name="Alneberg J."/>
            <person name="Lindh M.V."/>
            <person name="Legrand C."/>
            <person name="Pinhassi J."/>
            <person name="Andersson A.F."/>
        </authorList>
    </citation>
    <scope>NUCLEOTIDE SEQUENCE [LARGE SCALE GENOMIC DNA]</scope>
    <source>
        <strain evidence="7">BACL9 MAG-120924-bin69</strain>
    </source>
</reference>